<dbReference type="SUPFAM" id="SSF55874">
    <property type="entry name" value="ATPase domain of HSP90 chaperone/DNA topoisomerase II/histidine kinase"/>
    <property type="match status" value="1"/>
</dbReference>
<sequence length="347" mass="40437">MTWFKRVKDFLETRMNWILLLLVLQVVLLIFGYLDPDLSVGAVGYVALFNLMIIVVFLFFAYLRETAFLKKLSEMREVEELKHKEAANSPMEREVLSYLYAQITRQKKIVSKQAVTLKEQEQSLTHFVHEMKTPLTAMKLLVEKEPDKEKRSELLFEWSRMNSMLDNQLYLVRLDSKGRDAYFEKISLKRMIIEEVQFTRHISQQKGIGFDMDFEEDYEVLSDRKWCKMLLRQLITNAVKYSPEGEDITIRAFSQSNHIHLEVCDKGRGIPAKDLPRIFDRGFTSTGHRSETTSSGIGLYLVDQIKHNLGIKVEIESVVDEGTKIHLTFPKQNEIVARKAEVTNLSF</sequence>
<keyword evidence="8" id="KW-0547">Nucleotide-binding</keyword>
<dbReference type="SMART" id="SM00387">
    <property type="entry name" value="HATPase_c"/>
    <property type="match status" value="1"/>
</dbReference>
<comment type="caution">
    <text evidence="17">The sequence shown here is derived from an EMBL/GenBank/DDBJ whole genome shotgun (WGS) entry which is preliminary data.</text>
</comment>
<dbReference type="InterPro" id="IPR003661">
    <property type="entry name" value="HisK_dim/P_dom"/>
</dbReference>
<dbReference type="SMART" id="SM00388">
    <property type="entry name" value="HisKA"/>
    <property type="match status" value="1"/>
</dbReference>
<name>A0ABU9EX59_9STAP</name>
<dbReference type="GO" id="GO:0004673">
    <property type="term" value="F:protein histidine kinase activity"/>
    <property type="evidence" value="ECO:0007669"/>
    <property type="project" value="UniProtKB-EC"/>
</dbReference>
<dbReference type="PANTHER" id="PTHR45453">
    <property type="entry name" value="PHOSPHATE REGULON SENSOR PROTEIN PHOR"/>
    <property type="match status" value="1"/>
</dbReference>
<feature type="domain" description="Histidine kinase" evidence="16">
    <location>
        <begin position="126"/>
        <end position="333"/>
    </location>
</feature>
<dbReference type="Proteomes" id="UP001380601">
    <property type="component" value="Unassembled WGS sequence"/>
</dbReference>
<evidence type="ECO:0000256" key="9">
    <source>
        <dbReference type="ARBA" id="ARBA00022777"/>
    </source>
</evidence>
<dbReference type="PRINTS" id="PR00344">
    <property type="entry name" value="BCTRLSENSOR"/>
</dbReference>
<dbReference type="InterPro" id="IPR036097">
    <property type="entry name" value="HisK_dim/P_sf"/>
</dbReference>
<evidence type="ECO:0000256" key="3">
    <source>
        <dbReference type="ARBA" id="ARBA00012438"/>
    </source>
</evidence>
<accession>A0ABU9EX59</accession>
<evidence type="ECO:0000256" key="4">
    <source>
        <dbReference type="ARBA" id="ARBA00022475"/>
    </source>
</evidence>
<dbReference type="RefSeq" id="WP_341611607.1">
    <property type="nucleotide sequence ID" value="NZ_JBBWSC010000004.1"/>
</dbReference>
<evidence type="ECO:0000256" key="12">
    <source>
        <dbReference type="ARBA" id="ARBA00023012"/>
    </source>
</evidence>
<keyword evidence="6 17" id="KW-0808">Transferase</keyword>
<evidence type="ECO:0000313" key="18">
    <source>
        <dbReference type="Proteomes" id="UP001380601"/>
    </source>
</evidence>
<evidence type="ECO:0000256" key="14">
    <source>
        <dbReference type="ARBA" id="ARBA00042987"/>
    </source>
</evidence>
<proteinExistence type="predicted"/>
<keyword evidence="7 15" id="KW-0812">Transmembrane</keyword>
<evidence type="ECO:0000259" key="16">
    <source>
        <dbReference type="PROSITE" id="PS50109"/>
    </source>
</evidence>
<dbReference type="EMBL" id="JBBWSC010000004">
    <property type="protein sequence ID" value="MEL0538086.1"/>
    <property type="molecule type" value="Genomic_DNA"/>
</dbReference>
<keyword evidence="12" id="KW-0902">Two-component regulatory system</keyword>
<evidence type="ECO:0000313" key="17">
    <source>
        <dbReference type="EMBL" id="MEL0538086.1"/>
    </source>
</evidence>
<feature type="transmembrane region" description="Helical" evidence="15">
    <location>
        <begin position="40"/>
        <end position="63"/>
    </location>
</feature>
<evidence type="ECO:0000256" key="5">
    <source>
        <dbReference type="ARBA" id="ARBA00022553"/>
    </source>
</evidence>
<evidence type="ECO:0000256" key="8">
    <source>
        <dbReference type="ARBA" id="ARBA00022741"/>
    </source>
</evidence>
<dbReference type="InterPro" id="IPR005467">
    <property type="entry name" value="His_kinase_dom"/>
</dbReference>
<reference evidence="17 18" key="1">
    <citation type="submission" date="2024-04" db="EMBL/GenBank/DDBJ databases">
        <title>Staphylococcus debuckii a clinical isolate.</title>
        <authorList>
            <person name="Magnan C."/>
            <person name="Plumet L."/>
            <person name="Morsli M."/>
            <person name="Molle V."/>
            <person name="Lavigne J.-P."/>
        </authorList>
    </citation>
    <scope>NUCLEOTIDE SEQUENCE [LARGE SCALE GENOMIC DNA]</scope>
    <source>
        <strain evidence="17 18">NSD001</strain>
    </source>
</reference>
<keyword evidence="11 15" id="KW-1133">Transmembrane helix</keyword>
<dbReference type="PROSITE" id="PS50109">
    <property type="entry name" value="HIS_KIN"/>
    <property type="match status" value="1"/>
</dbReference>
<feature type="transmembrane region" description="Helical" evidence="15">
    <location>
        <begin position="15"/>
        <end position="34"/>
    </location>
</feature>
<dbReference type="PANTHER" id="PTHR45453:SF2">
    <property type="entry name" value="HISTIDINE KINASE"/>
    <property type="match status" value="1"/>
</dbReference>
<comment type="subcellular location">
    <subcellularLocation>
        <location evidence="2">Cell membrane</location>
        <topology evidence="2">Multi-pass membrane protein</topology>
    </subcellularLocation>
</comment>
<dbReference type="InterPro" id="IPR050351">
    <property type="entry name" value="BphY/WalK/GraS-like"/>
</dbReference>
<evidence type="ECO:0000256" key="11">
    <source>
        <dbReference type="ARBA" id="ARBA00022989"/>
    </source>
</evidence>
<evidence type="ECO:0000256" key="15">
    <source>
        <dbReference type="SAM" id="Phobius"/>
    </source>
</evidence>
<dbReference type="InterPro" id="IPR003594">
    <property type="entry name" value="HATPase_dom"/>
</dbReference>
<gene>
    <name evidence="17" type="ORF">AADA34_04975</name>
</gene>
<dbReference type="EC" id="2.7.13.3" evidence="3"/>
<protein>
    <recommendedName>
        <fullName evidence="3">histidine kinase</fullName>
        <ecNumber evidence="3">2.7.13.3</ecNumber>
    </recommendedName>
    <alternativeName>
        <fullName evidence="14">Glycopeptide resistance-associated protein S</fullName>
    </alternativeName>
</protein>
<dbReference type="Gene3D" id="3.30.565.10">
    <property type="entry name" value="Histidine kinase-like ATPase, C-terminal domain"/>
    <property type="match status" value="1"/>
</dbReference>
<dbReference type="Pfam" id="PF02518">
    <property type="entry name" value="HATPase_c"/>
    <property type="match status" value="1"/>
</dbReference>
<evidence type="ECO:0000256" key="1">
    <source>
        <dbReference type="ARBA" id="ARBA00000085"/>
    </source>
</evidence>
<dbReference type="CDD" id="cd00082">
    <property type="entry name" value="HisKA"/>
    <property type="match status" value="1"/>
</dbReference>
<dbReference type="InterPro" id="IPR004358">
    <property type="entry name" value="Sig_transdc_His_kin-like_C"/>
</dbReference>
<organism evidence="17 18">
    <name type="scientific">Staphylococcus debuckii</name>
    <dbReference type="NCBI Taxonomy" id="2044912"/>
    <lineage>
        <taxon>Bacteria</taxon>
        <taxon>Bacillati</taxon>
        <taxon>Bacillota</taxon>
        <taxon>Bacilli</taxon>
        <taxon>Bacillales</taxon>
        <taxon>Staphylococcaceae</taxon>
        <taxon>Staphylococcus</taxon>
    </lineage>
</organism>
<evidence type="ECO:0000256" key="13">
    <source>
        <dbReference type="ARBA" id="ARBA00023136"/>
    </source>
</evidence>
<keyword evidence="9 17" id="KW-0418">Kinase</keyword>
<dbReference type="InterPro" id="IPR036890">
    <property type="entry name" value="HATPase_C_sf"/>
</dbReference>
<evidence type="ECO:0000256" key="10">
    <source>
        <dbReference type="ARBA" id="ARBA00022840"/>
    </source>
</evidence>
<comment type="catalytic activity">
    <reaction evidence="1">
        <text>ATP + protein L-histidine = ADP + protein N-phospho-L-histidine.</text>
        <dbReference type="EC" id="2.7.13.3"/>
    </reaction>
</comment>
<evidence type="ECO:0000256" key="2">
    <source>
        <dbReference type="ARBA" id="ARBA00004651"/>
    </source>
</evidence>
<dbReference type="SUPFAM" id="SSF47384">
    <property type="entry name" value="Homodimeric domain of signal transducing histidine kinase"/>
    <property type="match status" value="1"/>
</dbReference>
<keyword evidence="10" id="KW-0067">ATP-binding</keyword>
<evidence type="ECO:0000256" key="6">
    <source>
        <dbReference type="ARBA" id="ARBA00022679"/>
    </source>
</evidence>
<keyword evidence="13 15" id="KW-0472">Membrane</keyword>
<evidence type="ECO:0000256" key="7">
    <source>
        <dbReference type="ARBA" id="ARBA00022692"/>
    </source>
</evidence>
<keyword evidence="4" id="KW-1003">Cell membrane</keyword>
<keyword evidence="5" id="KW-0597">Phosphoprotein</keyword>
<keyword evidence="18" id="KW-1185">Reference proteome</keyword>